<dbReference type="AlphaFoldDB" id="A0A078KU17"/>
<dbReference type="GO" id="GO:0005524">
    <property type="term" value="F:ATP binding"/>
    <property type="evidence" value="ECO:0007669"/>
    <property type="project" value="UniProtKB-UniRule"/>
</dbReference>
<keyword evidence="1 7" id="KW-0028">Amino-acid biosynthesis</keyword>
<dbReference type="GO" id="GO:0005829">
    <property type="term" value="C:cytosol"/>
    <property type="evidence" value="ECO:0007669"/>
    <property type="project" value="TreeGrafter"/>
</dbReference>
<dbReference type="GO" id="GO:0009073">
    <property type="term" value="P:aromatic amino acid family biosynthetic process"/>
    <property type="evidence" value="ECO:0007669"/>
    <property type="project" value="UniProtKB-KW"/>
</dbReference>
<keyword evidence="4 7" id="KW-0418">Kinase</keyword>
<dbReference type="GO" id="GO:0000287">
    <property type="term" value="F:magnesium ion binding"/>
    <property type="evidence" value="ECO:0007669"/>
    <property type="project" value="UniProtKB-UniRule"/>
</dbReference>
<dbReference type="InterPro" id="IPR000623">
    <property type="entry name" value="Shikimate_kinase/TSH1"/>
</dbReference>
<comment type="pathway">
    <text evidence="7">Metabolic intermediate biosynthesis; chorismate biosynthesis; chorismate from D-erythrose 4-phosphate and phosphoenolpyruvate: step 5/7.</text>
</comment>
<dbReference type="SUPFAM" id="SSF52540">
    <property type="entry name" value="P-loop containing nucleoside triphosphate hydrolases"/>
    <property type="match status" value="1"/>
</dbReference>
<feature type="binding site" evidence="7">
    <location>
        <position position="15"/>
    </location>
    <ligand>
        <name>Mg(2+)</name>
        <dbReference type="ChEBI" id="CHEBI:18420"/>
    </ligand>
</feature>
<dbReference type="PANTHER" id="PTHR21087:SF16">
    <property type="entry name" value="SHIKIMATE KINASE 1, CHLOROPLASTIC"/>
    <property type="match status" value="1"/>
</dbReference>
<dbReference type="InterPro" id="IPR027417">
    <property type="entry name" value="P-loop_NTPase"/>
</dbReference>
<dbReference type="CDD" id="cd00464">
    <property type="entry name" value="SK"/>
    <property type="match status" value="1"/>
</dbReference>
<comment type="similarity">
    <text evidence="7">Belongs to the shikimate kinase family.</text>
</comment>
<keyword evidence="7" id="KW-0963">Cytoplasm</keyword>
<sequence>MKNIFLCGFMGCGKSTVGAELSSLLSMKFIDMDKYIEQKVGKTIPEIFEKYGEKRFREYEQAAAAELASKSGLVVATGGGAVLSDKNTAAFKSGGIIVFIDVPLEVIAKRLEGDTSRPLLQREDKFAALRELYEKRMPFYRKAADLIVSNNDNAPAVTVAQKIASSPKIKKLLG</sequence>
<dbReference type="STRING" id="29343.CCDG5_1570"/>
<comment type="catalytic activity">
    <reaction evidence="7">
        <text>shikimate + ATP = 3-phosphoshikimate + ADP + H(+)</text>
        <dbReference type="Rhea" id="RHEA:13121"/>
        <dbReference type="ChEBI" id="CHEBI:15378"/>
        <dbReference type="ChEBI" id="CHEBI:30616"/>
        <dbReference type="ChEBI" id="CHEBI:36208"/>
        <dbReference type="ChEBI" id="CHEBI:145989"/>
        <dbReference type="ChEBI" id="CHEBI:456216"/>
        <dbReference type="EC" id="2.7.1.71"/>
    </reaction>
</comment>
<organism evidence="8 9">
    <name type="scientific">[Clostridium] cellulosi</name>
    <dbReference type="NCBI Taxonomy" id="29343"/>
    <lineage>
        <taxon>Bacteria</taxon>
        <taxon>Bacillati</taxon>
        <taxon>Bacillota</taxon>
        <taxon>Clostridia</taxon>
        <taxon>Eubacteriales</taxon>
        <taxon>Oscillospiraceae</taxon>
        <taxon>Oscillospiraceae incertae sedis</taxon>
    </lineage>
</organism>
<dbReference type="UniPathway" id="UPA00053">
    <property type="reaction ID" value="UER00088"/>
</dbReference>
<evidence type="ECO:0000256" key="6">
    <source>
        <dbReference type="ARBA" id="ARBA00023141"/>
    </source>
</evidence>
<keyword evidence="3 7" id="KW-0547">Nucleotide-binding</keyword>
<comment type="function">
    <text evidence="7">Catalyzes the specific phosphorylation of the 3-hydroxyl group of shikimic acid using ATP as a cosubstrate.</text>
</comment>
<feature type="binding site" evidence="7">
    <location>
        <position position="33"/>
    </location>
    <ligand>
        <name>substrate</name>
    </ligand>
</feature>
<dbReference type="KEGG" id="ccel:CCDG5_1570"/>
<proteinExistence type="inferred from homology"/>
<keyword evidence="7" id="KW-0479">Metal-binding</keyword>
<evidence type="ECO:0000313" key="9">
    <source>
        <dbReference type="Proteomes" id="UP000032431"/>
    </source>
</evidence>
<evidence type="ECO:0000256" key="1">
    <source>
        <dbReference type="ARBA" id="ARBA00022605"/>
    </source>
</evidence>
<dbReference type="EC" id="2.7.1.71" evidence="7"/>
<dbReference type="PATRIC" id="fig|29343.3.peg.1655"/>
<accession>A0A078KU17</accession>
<dbReference type="InterPro" id="IPR031322">
    <property type="entry name" value="Shikimate/glucono_kinase"/>
</dbReference>
<name>A0A078KU17_9FIRM</name>
<comment type="caution">
    <text evidence="7">Lacks conserved residue(s) required for the propagation of feature annotation.</text>
</comment>
<dbReference type="Pfam" id="PF01202">
    <property type="entry name" value="SKI"/>
    <property type="match status" value="1"/>
</dbReference>
<dbReference type="PRINTS" id="PR01100">
    <property type="entry name" value="SHIKIMTKNASE"/>
</dbReference>
<comment type="subunit">
    <text evidence="7">Monomer.</text>
</comment>
<dbReference type="GO" id="GO:0008652">
    <property type="term" value="P:amino acid biosynthetic process"/>
    <property type="evidence" value="ECO:0007669"/>
    <property type="project" value="UniProtKB-KW"/>
</dbReference>
<evidence type="ECO:0000256" key="3">
    <source>
        <dbReference type="ARBA" id="ARBA00022741"/>
    </source>
</evidence>
<dbReference type="Gene3D" id="3.40.50.300">
    <property type="entry name" value="P-loop containing nucleotide triphosphate hydrolases"/>
    <property type="match status" value="1"/>
</dbReference>
<feature type="binding site" evidence="7">
    <location>
        <position position="57"/>
    </location>
    <ligand>
        <name>substrate</name>
    </ligand>
</feature>
<reference evidence="9" key="1">
    <citation type="submission" date="2014-07" db="EMBL/GenBank/DDBJ databases">
        <authorList>
            <person name="Wibberg D."/>
        </authorList>
    </citation>
    <scope>NUCLEOTIDE SEQUENCE [LARGE SCALE GENOMIC DNA]</scope>
    <source>
        <strain evidence="9">DG5</strain>
    </source>
</reference>
<dbReference type="GO" id="GO:0009423">
    <property type="term" value="P:chorismate biosynthetic process"/>
    <property type="evidence" value="ECO:0007669"/>
    <property type="project" value="UniProtKB-UniRule"/>
</dbReference>
<feature type="binding site" evidence="7">
    <location>
        <position position="117"/>
    </location>
    <ligand>
        <name>ATP</name>
        <dbReference type="ChEBI" id="CHEBI:30616"/>
    </ligand>
</feature>
<evidence type="ECO:0000256" key="7">
    <source>
        <dbReference type="HAMAP-Rule" id="MF_00109"/>
    </source>
</evidence>
<evidence type="ECO:0000256" key="5">
    <source>
        <dbReference type="ARBA" id="ARBA00022840"/>
    </source>
</evidence>
<dbReference type="PANTHER" id="PTHR21087">
    <property type="entry name" value="SHIKIMATE KINASE"/>
    <property type="match status" value="1"/>
</dbReference>
<dbReference type="HOGENOM" id="CLU_057607_4_0_9"/>
<feature type="binding site" evidence="7">
    <location>
        <begin position="11"/>
        <end position="16"/>
    </location>
    <ligand>
        <name>ATP</name>
        <dbReference type="ChEBI" id="CHEBI:30616"/>
    </ligand>
</feature>
<comment type="subcellular location">
    <subcellularLocation>
        <location evidence="7">Cytoplasm</location>
    </subcellularLocation>
</comment>
<comment type="cofactor">
    <cofactor evidence="7">
        <name>Mg(2+)</name>
        <dbReference type="ChEBI" id="CHEBI:18420"/>
    </cofactor>
    <text evidence="7">Binds 1 Mg(2+) ion per subunit.</text>
</comment>
<dbReference type="GO" id="GO:0004765">
    <property type="term" value="F:shikimate kinase activity"/>
    <property type="evidence" value="ECO:0007669"/>
    <property type="project" value="UniProtKB-UniRule"/>
</dbReference>
<keyword evidence="5 7" id="KW-0067">ATP-binding</keyword>
<evidence type="ECO:0000256" key="4">
    <source>
        <dbReference type="ARBA" id="ARBA00022777"/>
    </source>
</evidence>
<feature type="binding site" evidence="7">
    <location>
        <position position="79"/>
    </location>
    <ligand>
        <name>substrate</name>
    </ligand>
</feature>
<dbReference type="OrthoDB" id="9800332at2"/>
<protein>
    <recommendedName>
        <fullName evidence="7">Shikimate kinase</fullName>
        <shortName evidence="7">SK</shortName>
        <ecNumber evidence="7">2.7.1.71</ecNumber>
    </recommendedName>
</protein>
<keyword evidence="2 7" id="KW-0808">Transferase</keyword>
<keyword evidence="6 7" id="KW-0057">Aromatic amino acid biosynthesis</keyword>
<gene>
    <name evidence="7" type="primary">aroK</name>
    <name evidence="8" type="ORF">CCDG5_1570</name>
</gene>
<keyword evidence="7" id="KW-0460">Magnesium</keyword>
<dbReference type="Proteomes" id="UP000032431">
    <property type="component" value="Chromosome I"/>
</dbReference>
<feature type="binding site" evidence="7">
    <location>
        <position position="136"/>
    </location>
    <ligand>
        <name>substrate</name>
    </ligand>
</feature>
<dbReference type="HAMAP" id="MF_00109">
    <property type="entry name" value="Shikimate_kinase"/>
    <property type="match status" value="1"/>
</dbReference>
<keyword evidence="9" id="KW-1185">Reference proteome</keyword>
<evidence type="ECO:0000256" key="2">
    <source>
        <dbReference type="ARBA" id="ARBA00022679"/>
    </source>
</evidence>
<dbReference type="EMBL" id="LM995447">
    <property type="protein sequence ID" value="CDZ24680.1"/>
    <property type="molecule type" value="Genomic_DNA"/>
</dbReference>
<evidence type="ECO:0000313" key="8">
    <source>
        <dbReference type="EMBL" id="CDZ24680.1"/>
    </source>
</evidence>